<feature type="chain" id="PRO_5046508521" evidence="1">
    <location>
        <begin position="28"/>
        <end position="291"/>
    </location>
</feature>
<dbReference type="CDD" id="cd11614">
    <property type="entry name" value="SAF_CpaB_FlgA_like"/>
    <property type="match status" value="1"/>
</dbReference>
<evidence type="ECO:0000313" key="4">
    <source>
        <dbReference type="EMBL" id="MDI3235970.1"/>
    </source>
</evidence>
<dbReference type="Proteomes" id="UP001243286">
    <property type="component" value="Unassembled WGS sequence"/>
</dbReference>
<accession>A0ABT6R4U4</accession>
<comment type="caution">
    <text evidence="4">The sequence shown here is derived from an EMBL/GenBank/DDBJ whole genome shotgun (WGS) entry which is preliminary data.</text>
</comment>
<feature type="domain" description="Flp pilus assembly protein RcpC/CpaB" evidence="3">
    <location>
        <begin position="117"/>
        <end position="231"/>
    </location>
</feature>
<evidence type="ECO:0000256" key="1">
    <source>
        <dbReference type="SAM" id="SignalP"/>
    </source>
</evidence>
<proteinExistence type="predicted"/>
<dbReference type="RefSeq" id="WP_282356964.1">
    <property type="nucleotide sequence ID" value="NZ_JASBQV010000025.1"/>
</dbReference>
<reference evidence="4 5" key="1">
    <citation type="submission" date="2023-04" db="EMBL/GenBank/DDBJ databases">
        <title>Antarctic isolates genomes.</title>
        <authorList>
            <person name="Dimov S.G."/>
        </authorList>
    </citation>
    <scope>NUCLEOTIDE SEQUENCE [LARGE SCALE GENOMIC DNA]</scope>
    <source>
        <strain evidence="4 5">AL19</strain>
    </source>
</reference>
<evidence type="ECO:0000313" key="5">
    <source>
        <dbReference type="Proteomes" id="UP001243286"/>
    </source>
</evidence>
<sequence length="291" mass="32361">MRKLKKQTKRKVMAASLSLAVVGSVYAYNAYAVETAVNPTKVVLVKNDIQPHTKITEEMIFEREVPGKAIPPNAFTTKEQIVGKYTTEGFGISANSFFLKNNVKSKNELPDSAILSLENGEVAFPLLVDLETSSGNSIVPGTYVDLYFLNMEGSQGELMTDQDEKSVLFGGLFPQVRITSVKDGETNDAFREEQDSNGETKEIKSAARLYTLAVTPAQLQYLNRAKKLGTIMPVASQNYEGENDTKLRTNFNQISDQMVILKYIEDKSKNKISEHVKQQLNVGKNFNSVKQ</sequence>
<protein>
    <submittedName>
        <fullName evidence="4">RcpC/CpaB family pilus assembly protein</fullName>
    </submittedName>
</protein>
<evidence type="ECO:0000259" key="2">
    <source>
        <dbReference type="Pfam" id="PF08666"/>
    </source>
</evidence>
<name>A0ABT6R4U4_9BACL</name>
<keyword evidence="1" id="KW-0732">Signal</keyword>
<feature type="domain" description="SAF" evidence="2">
    <location>
        <begin position="41"/>
        <end position="87"/>
    </location>
</feature>
<feature type="signal peptide" evidence="1">
    <location>
        <begin position="1"/>
        <end position="27"/>
    </location>
</feature>
<gene>
    <name evidence="4" type="ORF">QK289_13215</name>
</gene>
<dbReference type="InterPro" id="IPR031571">
    <property type="entry name" value="RcpC_dom"/>
</dbReference>
<dbReference type="EMBL" id="JASBQV010000025">
    <property type="protein sequence ID" value="MDI3235970.1"/>
    <property type="molecule type" value="Genomic_DNA"/>
</dbReference>
<evidence type="ECO:0000259" key="3">
    <source>
        <dbReference type="Pfam" id="PF16976"/>
    </source>
</evidence>
<keyword evidence="5" id="KW-1185">Reference proteome</keyword>
<dbReference type="Pfam" id="PF16976">
    <property type="entry name" value="RcpC"/>
    <property type="match status" value="1"/>
</dbReference>
<dbReference type="Pfam" id="PF08666">
    <property type="entry name" value="SAF"/>
    <property type="match status" value="1"/>
</dbReference>
<organism evidence="4 5">
    <name type="scientific">Exiguobacterium antarcticum</name>
    <dbReference type="NCBI Taxonomy" id="132920"/>
    <lineage>
        <taxon>Bacteria</taxon>
        <taxon>Bacillati</taxon>
        <taxon>Bacillota</taxon>
        <taxon>Bacilli</taxon>
        <taxon>Bacillales</taxon>
        <taxon>Bacillales Family XII. Incertae Sedis</taxon>
        <taxon>Exiguobacterium</taxon>
    </lineage>
</organism>
<dbReference type="InterPro" id="IPR013974">
    <property type="entry name" value="SAF"/>
</dbReference>